<gene>
    <name evidence="2" type="ORF">HMPREF0658_2096</name>
</gene>
<keyword evidence="3" id="KW-1185">Reference proteome</keyword>
<organism evidence="2 3">
    <name type="scientific">Hoylesella marshii DSM 16973 = JCM 13450</name>
    <dbReference type="NCBI Taxonomy" id="862515"/>
    <lineage>
        <taxon>Bacteria</taxon>
        <taxon>Pseudomonadati</taxon>
        <taxon>Bacteroidota</taxon>
        <taxon>Bacteroidia</taxon>
        <taxon>Bacteroidales</taxon>
        <taxon>Prevotellaceae</taxon>
        <taxon>Hoylesella</taxon>
    </lineage>
</organism>
<feature type="chain" id="PRO_5003138383" description="Fimbrillin family protein" evidence="1">
    <location>
        <begin position="29"/>
        <end position="494"/>
    </location>
</feature>
<dbReference type="EMBL" id="AEEI01000058">
    <property type="protein sequence ID" value="EFM00965.1"/>
    <property type="molecule type" value="Genomic_DNA"/>
</dbReference>
<reference evidence="2" key="1">
    <citation type="submission" date="2010-07" db="EMBL/GenBank/DDBJ databases">
        <authorList>
            <person name="Muzny D."/>
            <person name="Qin X."/>
            <person name="Deng J."/>
            <person name="Jiang H."/>
            <person name="Liu Y."/>
            <person name="Qu J."/>
            <person name="Song X.-Z."/>
            <person name="Zhang L."/>
            <person name="Thornton R."/>
            <person name="Coyle M."/>
            <person name="Francisco L."/>
            <person name="Jackson L."/>
            <person name="Javaid M."/>
            <person name="Korchina V."/>
            <person name="Kovar C."/>
            <person name="Mata R."/>
            <person name="Mathew T."/>
            <person name="Ngo R."/>
            <person name="Nguyen L."/>
            <person name="Nguyen N."/>
            <person name="Okwuonu G."/>
            <person name="Ongeri F."/>
            <person name="Pham C."/>
            <person name="Simmons D."/>
            <person name="Wilczek-Boney K."/>
            <person name="Hale W."/>
            <person name="Jakkamsetti A."/>
            <person name="Pham P."/>
            <person name="Ruth R."/>
            <person name="San Lucas F."/>
            <person name="Warren J."/>
            <person name="Zhang J."/>
            <person name="Zhao Z."/>
            <person name="Zhou C."/>
            <person name="Zhu D."/>
            <person name="Lee S."/>
            <person name="Bess C."/>
            <person name="Blankenburg K."/>
            <person name="Forbes L."/>
            <person name="Fu Q."/>
            <person name="Gubbala S."/>
            <person name="Hirani K."/>
            <person name="Jayaseelan J.C."/>
            <person name="Lara F."/>
            <person name="Munidasa M."/>
            <person name="Palculict T."/>
            <person name="Patil S."/>
            <person name="Pu L.-L."/>
            <person name="Saada N."/>
            <person name="Tang L."/>
            <person name="Weissenberger G."/>
            <person name="Zhu Y."/>
            <person name="Hemphill L."/>
            <person name="Shang Y."/>
            <person name="Youmans B."/>
            <person name="Ayvaz T."/>
            <person name="Ross M."/>
            <person name="Santibanez J."/>
            <person name="Aqrawi P."/>
            <person name="Gross S."/>
            <person name="Joshi V."/>
            <person name="Fowler G."/>
            <person name="Nazareth L."/>
            <person name="Reid J."/>
            <person name="Worley K."/>
            <person name="Petrosino J."/>
            <person name="Highlander S."/>
            <person name="Gibbs R."/>
        </authorList>
    </citation>
    <scope>NUCLEOTIDE SEQUENCE [LARGE SCALE GENOMIC DNA]</scope>
    <source>
        <strain evidence="2">DSM 16973</strain>
    </source>
</reference>
<evidence type="ECO:0008006" key="4">
    <source>
        <dbReference type="Google" id="ProtNLM"/>
    </source>
</evidence>
<sequence length="494" mass="53958">METMKTIQQLLKIQAMLLCAALTVVSCADDSLTDDKDEGDKGTAVSFHVSSAQDEMLLQQQTAPATRSAVLSRLGDEGLTLEDLATRKHAVQGAADLCMIETTIEGVNPVLPSADTRAKVKTNIDNFFTTSGYRSDTPGFAPDTPDWFYAVKTKNDGTLTTYHPWHWGYRYGRFYAVYPEAKSENKITLSPATHSGTPYVEFEAEQDVKDQKDLMTACSGEVKYETRGIAPTTNLKFRHALTAVRFAVGQNLSWNKRITKVEIKNACSKGKYMLPTQYGGAGTWVAGSLTDRKDFVLDVTASPIDLKQNPNTVIMGNPTDNYTFYMIPQDLTGITVVVTLEDNDPAHPSPAPNTITIPLTGKKAWKPGTSKLYKLSQNTSDWTYSLTVTKQPAAAAYNQGTSDTYGITSMRTAPDGTQQAAAWKVKEYSFDNGATWVKTIPANSWFKGLSLNEGGKIPNRIGEERGTATLKTDGALVDLLAKRNKALKDAAPKG</sequence>
<comment type="caution">
    <text evidence="2">The sequence shown here is derived from an EMBL/GenBank/DDBJ whole genome shotgun (WGS) entry which is preliminary data.</text>
</comment>
<protein>
    <recommendedName>
        <fullName evidence="4">Fimbrillin family protein</fullName>
    </recommendedName>
</protein>
<dbReference type="AlphaFoldDB" id="E0NV91"/>
<feature type="signal peptide" evidence="1">
    <location>
        <begin position="1"/>
        <end position="28"/>
    </location>
</feature>
<dbReference type="eggNOG" id="ENOG5033PIC">
    <property type="taxonomic scope" value="Bacteria"/>
</dbReference>
<dbReference type="PROSITE" id="PS51257">
    <property type="entry name" value="PROKAR_LIPOPROTEIN"/>
    <property type="match status" value="1"/>
</dbReference>
<dbReference type="STRING" id="862515.HMPREF0658_2096"/>
<evidence type="ECO:0000256" key="1">
    <source>
        <dbReference type="SAM" id="SignalP"/>
    </source>
</evidence>
<evidence type="ECO:0000313" key="2">
    <source>
        <dbReference type="EMBL" id="EFM00965.1"/>
    </source>
</evidence>
<name>E0NV91_9BACT</name>
<keyword evidence="1" id="KW-0732">Signal</keyword>
<feature type="non-terminal residue" evidence="2">
    <location>
        <position position="494"/>
    </location>
</feature>
<dbReference type="Proteomes" id="UP000004394">
    <property type="component" value="Unassembled WGS sequence"/>
</dbReference>
<proteinExistence type="predicted"/>
<dbReference type="InterPro" id="IPR025049">
    <property type="entry name" value="Mfa-like_1"/>
</dbReference>
<dbReference type="Pfam" id="PF13149">
    <property type="entry name" value="Mfa_like_1"/>
    <property type="match status" value="1"/>
</dbReference>
<dbReference type="HOGENOM" id="CLU_015155_1_0_10"/>
<accession>E0NV91</accession>
<evidence type="ECO:0000313" key="3">
    <source>
        <dbReference type="Proteomes" id="UP000004394"/>
    </source>
</evidence>